<dbReference type="Proteomes" id="UP000095283">
    <property type="component" value="Unplaced"/>
</dbReference>
<accession>A0A1I7WAK0</accession>
<name>A0A1I7WAK0_HETBA</name>
<evidence type="ECO:0000313" key="1">
    <source>
        <dbReference type="Proteomes" id="UP000095283"/>
    </source>
</evidence>
<keyword evidence="1" id="KW-1185">Reference proteome</keyword>
<sequence>MPSLALSCKNILRCEEFTPLQLAVFGEMPSRLSLDTDPESDGTCFILSRINSSSIQGVDQIGNPTLNLNLLQWERGKSPLTFGLYTDDDQTTHRIFIKCYLNMLHNRASCLGDFQQLQSRAHYEIYSAKPRSKLLIHFQRRRSFLKSLRSCKIDIEYFSFITNARYLV</sequence>
<reference evidence="2" key="1">
    <citation type="submission" date="2016-11" db="UniProtKB">
        <authorList>
            <consortium name="WormBaseParasite"/>
        </authorList>
    </citation>
    <scope>IDENTIFICATION</scope>
</reference>
<organism evidence="1 2">
    <name type="scientific">Heterorhabditis bacteriophora</name>
    <name type="common">Entomopathogenic nematode worm</name>
    <dbReference type="NCBI Taxonomy" id="37862"/>
    <lineage>
        <taxon>Eukaryota</taxon>
        <taxon>Metazoa</taxon>
        <taxon>Ecdysozoa</taxon>
        <taxon>Nematoda</taxon>
        <taxon>Chromadorea</taxon>
        <taxon>Rhabditida</taxon>
        <taxon>Rhabditina</taxon>
        <taxon>Rhabditomorpha</taxon>
        <taxon>Strongyloidea</taxon>
        <taxon>Heterorhabditidae</taxon>
        <taxon>Heterorhabditis</taxon>
    </lineage>
</organism>
<dbReference type="WBParaSite" id="Hba_01725">
    <property type="protein sequence ID" value="Hba_01725"/>
    <property type="gene ID" value="Hba_01725"/>
</dbReference>
<evidence type="ECO:0000313" key="2">
    <source>
        <dbReference type="WBParaSite" id="Hba_01725"/>
    </source>
</evidence>
<dbReference type="AlphaFoldDB" id="A0A1I7WAK0"/>
<proteinExistence type="predicted"/>
<protein>
    <submittedName>
        <fullName evidence="2">FBD domain-containing protein</fullName>
    </submittedName>
</protein>